<dbReference type="RefSeq" id="WP_002647720.1">
    <property type="nucleotide sequence ID" value="NZ_CAXBMG010000010.1"/>
</dbReference>
<proteinExistence type="predicted"/>
<keyword evidence="5" id="KW-1185">Reference proteome</keyword>
<evidence type="ECO:0000256" key="1">
    <source>
        <dbReference type="SAM" id="Phobius"/>
    </source>
</evidence>
<keyword evidence="1" id="KW-1133">Transmembrane helix</keyword>
<reference evidence="2 4" key="1">
    <citation type="journal article" date="2018" name="Nat. Biotechnol.">
        <title>A standardized bacterial taxonomy based on genome phylogeny substantially revises the tree of life.</title>
        <authorList>
            <person name="Parks D.H."/>
            <person name="Chuvochina M."/>
            <person name="Waite D.W."/>
            <person name="Rinke C."/>
            <person name="Skarshewski A."/>
            <person name="Chaumeil P.A."/>
            <person name="Hugenholtz P."/>
        </authorList>
    </citation>
    <scope>NUCLEOTIDE SEQUENCE [LARGE SCALE GENOMIC DNA]</scope>
    <source>
        <strain evidence="2">UBA9375</strain>
    </source>
</reference>
<protein>
    <submittedName>
        <fullName evidence="2">Uncharacterized protein</fullName>
    </submittedName>
</protein>
<evidence type="ECO:0000313" key="3">
    <source>
        <dbReference type="EMBL" id="QEG19034.1"/>
    </source>
</evidence>
<dbReference type="Proteomes" id="UP000322887">
    <property type="component" value="Chromosome"/>
</dbReference>
<name>A0A3D3RBJ1_9PLAN</name>
<keyword evidence="1" id="KW-0812">Transmembrane</keyword>
<feature type="transmembrane region" description="Helical" evidence="1">
    <location>
        <begin position="48"/>
        <end position="66"/>
    </location>
</feature>
<evidence type="ECO:0000313" key="2">
    <source>
        <dbReference type="EMBL" id="HCO25462.1"/>
    </source>
</evidence>
<dbReference type="GeneID" id="98649373"/>
<evidence type="ECO:0000313" key="5">
    <source>
        <dbReference type="Proteomes" id="UP000322887"/>
    </source>
</evidence>
<organism evidence="2 4">
    <name type="scientific">Gimesia maris</name>
    <dbReference type="NCBI Taxonomy" id="122"/>
    <lineage>
        <taxon>Bacteria</taxon>
        <taxon>Pseudomonadati</taxon>
        <taxon>Planctomycetota</taxon>
        <taxon>Planctomycetia</taxon>
        <taxon>Planctomycetales</taxon>
        <taxon>Planctomycetaceae</taxon>
        <taxon>Gimesia</taxon>
    </lineage>
</organism>
<accession>A0A517XHK8</accession>
<dbReference type="EMBL" id="DQAY01000129">
    <property type="protein sequence ID" value="HCO25462.1"/>
    <property type="molecule type" value="Genomic_DNA"/>
</dbReference>
<keyword evidence="1" id="KW-0472">Membrane</keyword>
<dbReference type="AlphaFoldDB" id="A0A3D3RBJ1"/>
<accession>A0A3D3RBJ1</accession>
<dbReference type="Proteomes" id="UP000263642">
    <property type="component" value="Unassembled WGS sequence"/>
</dbReference>
<dbReference type="EMBL" id="CP042910">
    <property type="protein sequence ID" value="QEG19034.1"/>
    <property type="molecule type" value="Genomic_DNA"/>
</dbReference>
<sequence length="68" mass="7083">MDSEAHKAEKQRGSAEAGLVYFGGVLTGFIGIIGSVMAFFNAEAVGGSLYLLASAVVFGLLANAMYRH</sequence>
<reference evidence="3 5" key="2">
    <citation type="submission" date="2019-08" db="EMBL/GenBank/DDBJ databases">
        <title>Deep-cultivation of Planctomycetes and their phenomic and genomic characterization uncovers novel biology.</title>
        <authorList>
            <person name="Wiegand S."/>
            <person name="Jogler M."/>
            <person name="Boedeker C."/>
            <person name="Pinto D."/>
            <person name="Vollmers J."/>
            <person name="Rivas-Marin E."/>
            <person name="Kohn T."/>
            <person name="Peeters S.H."/>
            <person name="Heuer A."/>
            <person name="Rast P."/>
            <person name="Oberbeckmann S."/>
            <person name="Bunk B."/>
            <person name="Jeske O."/>
            <person name="Meyerdierks A."/>
            <person name="Storesund J.E."/>
            <person name="Kallscheuer N."/>
            <person name="Luecker S."/>
            <person name="Lage O.M."/>
            <person name="Pohl T."/>
            <person name="Merkel B.J."/>
            <person name="Hornburger P."/>
            <person name="Mueller R.-W."/>
            <person name="Bruemmer F."/>
            <person name="Labrenz M."/>
            <person name="Spormann A.M."/>
            <person name="Op den Camp H."/>
            <person name="Overmann J."/>
            <person name="Amann R."/>
            <person name="Jetten M.S.M."/>
            <person name="Mascher T."/>
            <person name="Medema M.H."/>
            <person name="Devos D.P."/>
            <person name="Kaster A.-K."/>
            <person name="Ovreas L."/>
            <person name="Rohde M."/>
            <person name="Galperin M.Y."/>
            <person name="Jogler C."/>
        </authorList>
    </citation>
    <scope>NUCLEOTIDE SEQUENCE [LARGE SCALE GENOMIC DNA]</scope>
    <source>
        <strain evidence="3 5">DSM 8797</strain>
    </source>
</reference>
<gene>
    <name evidence="2" type="ORF">DIT97_21465</name>
    <name evidence="3" type="ORF">GmarT_49310</name>
</gene>
<evidence type="ECO:0000313" key="4">
    <source>
        <dbReference type="Proteomes" id="UP000263642"/>
    </source>
</evidence>
<feature type="transmembrane region" description="Helical" evidence="1">
    <location>
        <begin position="20"/>
        <end position="42"/>
    </location>
</feature>